<dbReference type="Gene3D" id="1.10.3720.10">
    <property type="entry name" value="MetI-like"/>
    <property type="match status" value="1"/>
</dbReference>
<name>A0A3A4P025_ABYX5</name>
<evidence type="ECO:0000313" key="7">
    <source>
        <dbReference type="EMBL" id="RJP26083.1"/>
    </source>
</evidence>
<dbReference type="PROSITE" id="PS50928">
    <property type="entry name" value="ABC_TM1"/>
    <property type="match status" value="1"/>
</dbReference>
<evidence type="ECO:0000256" key="3">
    <source>
        <dbReference type="ARBA" id="ARBA00022989"/>
    </source>
</evidence>
<keyword evidence="3 5" id="KW-1133">Transmembrane helix</keyword>
<sequence length="231" mass="24234">MDYLIDALLKACRLIITLDRELAVVVWTSLKVSLTAVVLASLVGVPLGFIIGAGHFRGKHQLEIALNTSMAMPTVVVGLIVYSFVSRRGPLGVYGLLFTPAAMIIGQFILAAPIITALSLSATKAVDMRVSETARTLGATAIQSAVATISEARYAVLVAVVAGFGRVIAEVGSAMILGGNIEGYTRTMTTAIALETGKGEFSLAIALGLILILIALTVNAVVQSFRLKRAY</sequence>
<protein>
    <submittedName>
        <fullName evidence="7">ABC transporter permease subunit</fullName>
    </submittedName>
</protein>
<proteinExistence type="predicted"/>
<evidence type="ECO:0000256" key="1">
    <source>
        <dbReference type="ARBA" id="ARBA00004651"/>
    </source>
</evidence>
<feature type="domain" description="ABC transmembrane type-1" evidence="6">
    <location>
        <begin position="26"/>
        <end position="222"/>
    </location>
</feature>
<reference evidence="7 8" key="1">
    <citation type="journal article" date="2017" name="ISME J.">
        <title>Energy and carbon metabolisms in a deep terrestrial subsurface fluid microbial community.</title>
        <authorList>
            <person name="Momper L."/>
            <person name="Jungbluth S.P."/>
            <person name="Lee M.D."/>
            <person name="Amend J.P."/>
        </authorList>
    </citation>
    <scope>NUCLEOTIDE SEQUENCE [LARGE SCALE GENOMIC DNA]</scope>
    <source>
        <strain evidence="7">SURF_5</strain>
    </source>
</reference>
<evidence type="ECO:0000256" key="2">
    <source>
        <dbReference type="ARBA" id="ARBA00022692"/>
    </source>
</evidence>
<evidence type="ECO:0000256" key="4">
    <source>
        <dbReference type="ARBA" id="ARBA00023136"/>
    </source>
</evidence>
<keyword evidence="4 5" id="KW-0472">Membrane</keyword>
<dbReference type="CDD" id="cd06261">
    <property type="entry name" value="TM_PBP2"/>
    <property type="match status" value="1"/>
</dbReference>
<dbReference type="SUPFAM" id="SSF161098">
    <property type="entry name" value="MetI-like"/>
    <property type="match status" value="1"/>
</dbReference>
<organism evidence="7 8">
    <name type="scientific">Abyssobacteria bacterium (strain SURF_5)</name>
    <dbReference type="NCBI Taxonomy" id="2093360"/>
    <lineage>
        <taxon>Bacteria</taxon>
        <taxon>Pseudomonadati</taxon>
        <taxon>Candidatus Hydrogenedentota</taxon>
        <taxon>Candidatus Abyssobacteria</taxon>
    </lineage>
</organism>
<dbReference type="InterPro" id="IPR000515">
    <property type="entry name" value="MetI-like"/>
</dbReference>
<dbReference type="PANTHER" id="PTHR43632">
    <property type="entry name" value="PERMEASE COMPONENT OF TUNGSTATE ABC TRANSPORTER"/>
    <property type="match status" value="1"/>
</dbReference>
<feature type="transmembrane region" description="Helical" evidence="5">
    <location>
        <begin position="91"/>
        <end position="120"/>
    </location>
</feature>
<comment type="subcellular location">
    <subcellularLocation>
        <location evidence="1">Cell membrane</location>
        <topology evidence="1">Multi-pass membrane protein</topology>
    </subcellularLocation>
</comment>
<dbReference type="Proteomes" id="UP000265882">
    <property type="component" value="Unassembled WGS sequence"/>
</dbReference>
<evidence type="ECO:0000313" key="8">
    <source>
        <dbReference type="Proteomes" id="UP000265882"/>
    </source>
</evidence>
<evidence type="ECO:0000256" key="5">
    <source>
        <dbReference type="SAM" id="Phobius"/>
    </source>
</evidence>
<dbReference type="GO" id="GO:0005886">
    <property type="term" value="C:plasma membrane"/>
    <property type="evidence" value="ECO:0007669"/>
    <property type="project" value="UniProtKB-SubCell"/>
</dbReference>
<dbReference type="GO" id="GO:0055085">
    <property type="term" value="P:transmembrane transport"/>
    <property type="evidence" value="ECO:0007669"/>
    <property type="project" value="InterPro"/>
</dbReference>
<feature type="transmembrane region" description="Helical" evidence="5">
    <location>
        <begin position="32"/>
        <end position="52"/>
    </location>
</feature>
<accession>A0A3A4P025</accession>
<gene>
    <name evidence="7" type="ORF">C4520_01255</name>
</gene>
<feature type="transmembrane region" description="Helical" evidence="5">
    <location>
        <begin position="154"/>
        <end position="181"/>
    </location>
</feature>
<dbReference type="InterPro" id="IPR049783">
    <property type="entry name" value="ABC_perm_TupB-like"/>
</dbReference>
<dbReference type="EMBL" id="QZKU01000013">
    <property type="protein sequence ID" value="RJP26083.1"/>
    <property type="molecule type" value="Genomic_DNA"/>
</dbReference>
<feature type="transmembrane region" description="Helical" evidence="5">
    <location>
        <begin position="201"/>
        <end position="222"/>
    </location>
</feature>
<feature type="transmembrane region" description="Helical" evidence="5">
    <location>
        <begin position="64"/>
        <end position="85"/>
    </location>
</feature>
<dbReference type="AlphaFoldDB" id="A0A3A4P025"/>
<keyword evidence="2 5" id="KW-0812">Transmembrane</keyword>
<dbReference type="InterPro" id="IPR035906">
    <property type="entry name" value="MetI-like_sf"/>
</dbReference>
<comment type="caution">
    <text evidence="7">The sequence shown here is derived from an EMBL/GenBank/DDBJ whole genome shotgun (WGS) entry which is preliminary data.</text>
</comment>
<evidence type="ECO:0000259" key="6">
    <source>
        <dbReference type="PROSITE" id="PS50928"/>
    </source>
</evidence>
<dbReference type="PANTHER" id="PTHR43632:SF1">
    <property type="entry name" value="PERMEASE COMPONENT OF TUNGSTATE ABC TRANSPORTER"/>
    <property type="match status" value="1"/>
</dbReference>
<dbReference type="NCBIfam" id="NF038017">
    <property type="entry name" value="ABC_perm1"/>
    <property type="match status" value="1"/>
</dbReference>